<accession>A0A9P4TXH7</accession>
<feature type="compositionally biased region" description="Polar residues" evidence="1">
    <location>
        <begin position="1"/>
        <end position="10"/>
    </location>
</feature>
<gene>
    <name evidence="2" type="ORF">EJ08DRAFT_650835</name>
</gene>
<evidence type="ECO:0000313" key="2">
    <source>
        <dbReference type="EMBL" id="KAF2428858.1"/>
    </source>
</evidence>
<reference evidence="2" key="1">
    <citation type="journal article" date="2020" name="Stud. Mycol.">
        <title>101 Dothideomycetes genomes: a test case for predicting lifestyles and emergence of pathogens.</title>
        <authorList>
            <person name="Haridas S."/>
            <person name="Albert R."/>
            <person name="Binder M."/>
            <person name="Bloem J."/>
            <person name="Labutti K."/>
            <person name="Salamov A."/>
            <person name="Andreopoulos B."/>
            <person name="Baker S."/>
            <person name="Barry K."/>
            <person name="Bills G."/>
            <person name="Bluhm B."/>
            <person name="Cannon C."/>
            <person name="Castanera R."/>
            <person name="Culley D."/>
            <person name="Daum C."/>
            <person name="Ezra D."/>
            <person name="Gonzalez J."/>
            <person name="Henrissat B."/>
            <person name="Kuo A."/>
            <person name="Liang C."/>
            <person name="Lipzen A."/>
            <person name="Lutzoni F."/>
            <person name="Magnuson J."/>
            <person name="Mondo S."/>
            <person name="Nolan M."/>
            <person name="Ohm R."/>
            <person name="Pangilinan J."/>
            <person name="Park H.-J."/>
            <person name="Ramirez L."/>
            <person name="Alfaro M."/>
            <person name="Sun H."/>
            <person name="Tritt A."/>
            <person name="Yoshinaga Y."/>
            <person name="Zwiers L.-H."/>
            <person name="Turgeon B."/>
            <person name="Goodwin S."/>
            <person name="Spatafora J."/>
            <person name="Crous P."/>
            <person name="Grigoriev I."/>
        </authorList>
    </citation>
    <scope>NUCLEOTIDE SEQUENCE</scope>
    <source>
        <strain evidence="2">CBS 130266</strain>
    </source>
</reference>
<proteinExistence type="predicted"/>
<feature type="region of interest" description="Disordered" evidence="1">
    <location>
        <begin position="1"/>
        <end position="21"/>
    </location>
</feature>
<sequence>MSEMNFNTQDQEAEALPPPYTPPTENLFDEEEEAPATTITIHAPTVIHGSNNIVSLSPIDTPRLAALLASALNQKNQATLLSGRQSNFNFTFNCMVNVVGDRNVIGNVGLRSRAGAPVAGPVKATEATGVDDMPNATSLGKRKASEEPEDSPEAKRTETSTDAVAGSVSSP</sequence>
<keyword evidence="3" id="KW-1185">Reference proteome</keyword>
<evidence type="ECO:0000313" key="3">
    <source>
        <dbReference type="Proteomes" id="UP000800235"/>
    </source>
</evidence>
<dbReference type="OrthoDB" id="3942467at2759"/>
<dbReference type="Proteomes" id="UP000800235">
    <property type="component" value="Unassembled WGS sequence"/>
</dbReference>
<name>A0A9P4TXH7_9PEZI</name>
<organism evidence="2 3">
    <name type="scientific">Tothia fuscella</name>
    <dbReference type="NCBI Taxonomy" id="1048955"/>
    <lineage>
        <taxon>Eukaryota</taxon>
        <taxon>Fungi</taxon>
        <taxon>Dikarya</taxon>
        <taxon>Ascomycota</taxon>
        <taxon>Pezizomycotina</taxon>
        <taxon>Dothideomycetes</taxon>
        <taxon>Pleosporomycetidae</taxon>
        <taxon>Venturiales</taxon>
        <taxon>Cylindrosympodiaceae</taxon>
        <taxon>Tothia</taxon>
    </lineage>
</organism>
<feature type="region of interest" description="Disordered" evidence="1">
    <location>
        <begin position="114"/>
        <end position="171"/>
    </location>
</feature>
<protein>
    <submittedName>
        <fullName evidence="2">Uncharacterized protein</fullName>
    </submittedName>
</protein>
<dbReference type="AlphaFoldDB" id="A0A9P4TXH7"/>
<dbReference type="EMBL" id="MU007052">
    <property type="protein sequence ID" value="KAF2428858.1"/>
    <property type="molecule type" value="Genomic_DNA"/>
</dbReference>
<evidence type="ECO:0000256" key="1">
    <source>
        <dbReference type="SAM" id="MobiDB-lite"/>
    </source>
</evidence>
<comment type="caution">
    <text evidence="2">The sequence shown here is derived from an EMBL/GenBank/DDBJ whole genome shotgun (WGS) entry which is preliminary data.</text>
</comment>